<comment type="caution">
    <text evidence="1">The sequence shown here is derived from an EMBL/GenBank/DDBJ whole genome shotgun (WGS) entry which is preliminary data.</text>
</comment>
<dbReference type="RefSeq" id="WP_224311791.1">
    <property type="nucleotide sequence ID" value="NZ_JAIRBM010000003.1"/>
</dbReference>
<dbReference type="CDD" id="cd07067">
    <property type="entry name" value="HP_PGM_like"/>
    <property type="match status" value="1"/>
</dbReference>
<name>A0ABS7VKX4_9HYPH</name>
<evidence type="ECO:0000313" key="2">
    <source>
        <dbReference type="Proteomes" id="UP000704176"/>
    </source>
</evidence>
<dbReference type="Gene3D" id="3.40.50.1240">
    <property type="entry name" value="Phosphoglycerate mutase-like"/>
    <property type="match status" value="1"/>
</dbReference>
<dbReference type="InterPro" id="IPR013078">
    <property type="entry name" value="His_Pase_superF_clade-1"/>
</dbReference>
<evidence type="ECO:0000313" key="1">
    <source>
        <dbReference type="EMBL" id="MBZ6075667.1"/>
    </source>
</evidence>
<organism evidence="1 2">
    <name type="scientific">Microvirga puerhi</name>
    <dbReference type="NCBI Taxonomy" id="2876078"/>
    <lineage>
        <taxon>Bacteria</taxon>
        <taxon>Pseudomonadati</taxon>
        <taxon>Pseudomonadota</taxon>
        <taxon>Alphaproteobacteria</taxon>
        <taxon>Hyphomicrobiales</taxon>
        <taxon>Methylobacteriaceae</taxon>
        <taxon>Microvirga</taxon>
    </lineage>
</organism>
<dbReference type="EMBL" id="JAIRBM010000003">
    <property type="protein sequence ID" value="MBZ6075667.1"/>
    <property type="molecule type" value="Genomic_DNA"/>
</dbReference>
<reference evidence="1 2" key="1">
    <citation type="submission" date="2021-09" db="EMBL/GenBank/DDBJ databases">
        <title>The complete genome sequence of a new microorganism.</title>
        <authorList>
            <person name="Zi Z."/>
        </authorList>
    </citation>
    <scope>NUCLEOTIDE SEQUENCE [LARGE SCALE GENOMIC DNA]</scope>
    <source>
        <strain evidence="1 2">WGZ8</strain>
    </source>
</reference>
<dbReference type="Pfam" id="PF00300">
    <property type="entry name" value="His_Phos_1"/>
    <property type="match status" value="1"/>
</dbReference>
<dbReference type="SUPFAM" id="SSF53254">
    <property type="entry name" value="Phosphoglycerate mutase-like"/>
    <property type="match status" value="1"/>
</dbReference>
<dbReference type="InterPro" id="IPR029033">
    <property type="entry name" value="His_PPase_superfam"/>
</dbReference>
<protein>
    <submittedName>
        <fullName evidence="1">Phosphoglycerate mutase family protein</fullName>
    </submittedName>
</protein>
<accession>A0ABS7VKX4</accession>
<keyword evidence="2" id="KW-1185">Reference proteome</keyword>
<dbReference type="Proteomes" id="UP000704176">
    <property type="component" value="Unassembled WGS sequence"/>
</dbReference>
<gene>
    <name evidence="1" type="ORF">K9B37_05120</name>
</gene>
<proteinExistence type="predicted"/>
<sequence>MTGSVIDETRKLGYVSPMPSLIFVTHPEVVIDPQVPVPDWPLSGVGRARMENFAQAVAGRNISAIYASAERKARDGAEILASRLGLPIVVDPDLGENDRSATGYIAPPEFWEVVAEFFGRPHESIRGWERAVDAQTRIVKAVHRAAADETSGDIVIVSHGGVGSLLTDHLQKLEIGKGSRPSHPGGGCFLVTSRNPLALQQDWRTIEDYQAA</sequence>